<evidence type="ECO:0000313" key="15">
    <source>
        <dbReference type="EMBL" id="SOH03101.1"/>
    </source>
</evidence>
<evidence type="ECO:0000256" key="1">
    <source>
        <dbReference type="ARBA" id="ARBA00004117"/>
    </source>
</evidence>
<evidence type="ECO:0000313" key="16">
    <source>
        <dbReference type="Proteomes" id="UP000221734"/>
    </source>
</evidence>
<dbReference type="GO" id="GO:0009431">
    <property type="term" value="C:bacterial-type flagellum basal body, MS ring"/>
    <property type="evidence" value="ECO:0007669"/>
    <property type="project" value="InterPro"/>
</dbReference>
<proteinExistence type="inferred from homology"/>
<evidence type="ECO:0000256" key="6">
    <source>
        <dbReference type="ARBA" id="ARBA00022989"/>
    </source>
</evidence>
<evidence type="ECO:0000313" key="17">
    <source>
        <dbReference type="Proteomes" id="UP000501926"/>
    </source>
</evidence>
<reference evidence="13" key="2">
    <citation type="submission" date="2006-01" db="EMBL/GenBank/DDBJ databases">
        <authorList>
            <person name="Genoscope"/>
        </authorList>
    </citation>
    <scope>NUCLEOTIDE SEQUENCE</scope>
</reference>
<evidence type="ECO:0000313" key="14">
    <source>
        <dbReference type="EMBL" id="QII12925.1"/>
    </source>
</evidence>
<dbReference type="InterPro" id="IPR000067">
    <property type="entry name" value="FlgMring_FliF"/>
</dbReference>
<dbReference type="Pfam" id="PF01514">
    <property type="entry name" value="YscJ_FliF"/>
    <property type="match status" value="1"/>
</dbReference>
<reference evidence="14 17" key="5">
    <citation type="submission" date="2020-02" db="EMBL/GenBank/DDBJ databases">
        <title>Newly sequenced genome of strain CSTR1 showed variability in Candidatus Kuenenia stuttgartiensis genomes.</title>
        <authorList>
            <person name="Ding C."/>
            <person name="Adrian L."/>
        </authorList>
    </citation>
    <scope>NUCLEOTIDE SEQUENCE [LARGE SCALE GENOMIC DNA]</scope>
    <source>
        <strain evidence="14 17">CSTR1</strain>
    </source>
</reference>
<evidence type="ECO:0000259" key="11">
    <source>
        <dbReference type="Pfam" id="PF01514"/>
    </source>
</evidence>
<sequence>MNLDMNSFTGQLKNVWKEISFSHKFIMISLTLSFLIGIVGVMQWARKPDFGLLYGELSPKESGEIINHLREANIPYRISGNGTTILVPNDKIYEMRLKFASEGLPHEQTGYELLDKVGFGSSDFIQKINYRRAIQGELAKTIKHLDFVDWAQVHLAIPEKSLFVEDEKPPTASVVLKLKTGGKLKPERVASIVHLVSSSVEGLIPENVTVTDTRGNLLSEKESPFSQTGASNDQLEIKKKIEEYYVAKAQDMLDRIVGAGKSVVRVSADLDFRHVDEKQIEFDPERRVPKVQTVTTKVSGGTPFSGGGVPGMQANLNLSQSSMLQSSGSSEEEETAQTQYELSKVERMVSDHGANLKRLSVAVLVDGKYEKIESEDGKIQQTYVSRNNEEMKGIASLVKQALGVNMVSRNDSFEIQNVQFYEADYAEEEAILKKEQQKEFMLKLAKNGSLGITVLMFLMFMLRSMKKIKKKAAPTVEMEHFSAKGKSGKQGFAKMQHDDTAGRNKLFEELRISKERQGIQYTKEELEAAVEEMLAMEESENPEEIMEGMKREKKRKLILGHMQKDTDLTSTALKRWIEGEYISS</sequence>
<comment type="similarity">
    <text evidence="3 9">Belongs to the FliF family.</text>
</comment>
<evidence type="ECO:0000313" key="13">
    <source>
        <dbReference type="EMBL" id="CAJ73267.1"/>
    </source>
</evidence>
<evidence type="ECO:0000256" key="4">
    <source>
        <dbReference type="ARBA" id="ARBA00022475"/>
    </source>
</evidence>
<evidence type="ECO:0000256" key="5">
    <source>
        <dbReference type="ARBA" id="ARBA00022692"/>
    </source>
</evidence>
<evidence type="ECO:0000259" key="12">
    <source>
        <dbReference type="Pfam" id="PF08345"/>
    </source>
</evidence>
<dbReference type="GO" id="GO:0005886">
    <property type="term" value="C:plasma membrane"/>
    <property type="evidence" value="ECO:0007669"/>
    <property type="project" value="UniProtKB-SubCell"/>
</dbReference>
<feature type="domain" description="Flagellar M-ring N-terminal" evidence="11">
    <location>
        <begin position="46"/>
        <end position="219"/>
    </location>
</feature>
<dbReference type="GO" id="GO:0003774">
    <property type="term" value="F:cytoskeletal motor activity"/>
    <property type="evidence" value="ECO:0007669"/>
    <property type="project" value="InterPro"/>
</dbReference>
<dbReference type="NCBIfam" id="TIGR00206">
    <property type="entry name" value="fliF"/>
    <property type="match status" value="1"/>
</dbReference>
<evidence type="ECO:0000256" key="3">
    <source>
        <dbReference type="ARBA" id="ARBA00007971"/>
    </source>
</evidence>
<evidence type="ECO:0000256" key="7">
    <source>
        <dbReference type="ARBA" id="ARBA00023136"/>
    </source>
</evidence>
<feature type="transmembrane region" description="Helical" evidence="10">
    <location>
        <begin position="21"/>
        <end position="45"/>
    </location>
</feature>
<dbReference type="EMBL" id="CT573071">
    <property type="protein sequence ID" value="CAJ73267.1"/>
    <property type="molecule type" value="Genomic_DNA"/>
</dbReference>
<dbReference type="InterPro" id="IPR013556">
    <property type="entry name" value="Flag_M-ring_C"/>
</dbReference>
<reference evidence="16" key="4">
    <citation type="submission" date="2017-10" db="EMBL/GenBank/DDBJ databases">
        <authorList>
            <person name="Frank J."/>
        </authorList>
    </citation>
    <scope>NUCLEOTIDE SEQUENCE [LARGE SCALE GENOMIC DNA]</scope>
</reference>
<dbReference type="PRINTS" id="PR01009">
    <property type="entry name" value="FLGMRINGFLIF"/>
</dbReference>
<dbReference type="RefSeq" id="WP_099323983.1">
    <property type="nucleotide sequence ID" value="NZ_CP049055.1"/>
</dbReference>
<dbReference type="PANTHER" id="PTHR30046">
    <property type="entry name" value="FLAGELLAR M-RING PROTEIN"/>
    <property type="match status" value="1"/>
</dbReference>
<dbReference type="PANTHER" id="PTHR30046:SF0">
    <property type="entry name" value="FLAGELLAR M-RING PROTEIN"/>
    <property type="match status" value="1"/>
</dbReference>
<reference evidence="15" key="3">
    <citation type="submission" date="2017-10" db="EMBL/GenBank/DDBJ databases">
        <authorList>
            <person name="Banno H."/>
            <person name="Chua N.-H."/>
        </authorList>
    </citation>
    <scope>NUCLEOTIDE SEQUENCE [LARGE SCALE GENOMIC DNA]</scope>
    <source>
        <strain evidence="15">Kuenenia_mbr1_ru-nijmegen</strain>
    </source>
</reference>
<dbReference type="InterPro" id="IPR043427">
    <property type="entry name" value="YscJ/FliF"/>
</dbReference>
<organism evidence="13">
    <name type="scientific">Kuenenia stuttgartiensis</name>
    <dbReference type="NCBI Taxonomy" id="174633"/>
    <lineage>
        <taxon>Bacteria</taxon>
        <taxon>Pseudomonadati</taxon>
        <taxon>Planctomycetota</taxon>
        <taxon>Candidatus Brocadiia</taxon>
        <taxon>Candidatus Brocadiales</taxon>
        <taxon>Candidatus Brocadiaceae</taxon>
        <taxon>Candidatus Kuenenia</taxon>
    </lineage>
</organism>
<gene>
    <name evidence="13" type="primary">FliF</name>
    <name evidence="15" type="synonym">fliF</name>
    <name evidence="14" type="ORF">KsCSTR_35460</name>
    <name evidence="15" type="ORF">KSMBR1_0587</name>
    <name evidence="13" type="ORF">kuste2520</name>
</gene>
<protein>
    <recommendedName>
        <fullName evidence="9">Flagellar M-ring protein</fullName>
    </recommendedName>
</protein>
<accession>Q1Q6S1</accession>
<keyword evidence="16" id="KW-1185">Reference proteome</keyword>
<keyword evidence="7 10" id="KW-0472">Membrane</keyword>
<keyword evidence="13" id="KW-0282">Flagellum</keyword>
<keyword evidence="5 10" id="KW-0812">Transmembrane</keyword>
<comment type="function">
    <text evidence="9">The M ring may be actively involved in energy transduction.</text>
</comment>
<reference evidence="13" key="1">
    <citation type="journal article" date="2006" name="Nature">
        <title>Deciphering the evolution and metabolism of an anammox bacterium from a community genome.</title>
        <authorList>
            <person name="Strous M."/>
            <person name="Pelletier E."/>
            <person name="Mangenot S."/>
            <person name="Rattei T."/>
            <person name="Lehner A."/>
            <person name="Taylor M.W."/>
            <person name="Horn M."/>
            <person name="Daims H."/>
            <person name="Bartol-Mavel D."/>
            <person name="Wincker P."/>
            <person name="Barbe V."/>
            <person name="Fonknechten N."/>
            <person name="Vallenet D."/>
            <person name="Segurens B."/>
            <person name="Schenowitz-Truong C."/>
            <person name="Medigue C."/>
            <person name="Collingro A."/>
            <person name="Snel B."/>
            <person name="Dutilh B.E."/>
            <person name="OpDenCamp H.J.M."/>
            <person name="vanDerDrift C."/>
            <person name="Cirpus I."/>
            <person name="vanDePas-Schoonen K.T."/>
            <person name="Harhangi H.R."/>
            <person name="vanNiftrik L."/>
            <person name="Schmid M."/>
            <person name="Keltjens J."/>
            <person name="vanDeVossenberg J."/>
            <person name="Kartal B."/>
            <person name="Meier H."/>
            <person name="Frishman D."/>
            <person name="Huynen M.A."/>
            <person name="Mewes H."/>
            <person name="Weissenbach J."/>
            <person name="Jetten M.S.M."/>
            <person name="Wagner M."/>
            <person name="LePaslier D."/>
        </authorList>
    </citation>
    <scope>NUCLEOTIDE SEQUENCE</scope>
</reference>
<keyword evidence="13" id="KW-0966">Cell projection</keyword>
<dbReference type="PIRSF" id="PIRSF004862">
    <property type="entry name" value="FliF"/>
    <property type="match status" value="1"/>
</dbReference>
<dbReference type="Gene3D" id="3.30.300.30">
    <property type="match status" value="1"/>
</dbReference>
<evidence type="ECO:0000256" key="9">
    <source>
        <dbReference type="PIRNR" id="PIRNR004862"/>
    </source>
</evidence>
<dbReference type="Pfam" id="PF08345">
    <property type="entry name" value="YscJ_FliF_C"/>
    <property type="match status" value="1"/>
</dbReference>
<dbReference type="Proteomes" id="UP000501926">
    <property type="component" value="Chromosome"/>
</dbReference>
<keyword evidence="13" id="KW-0969">Cilium</keyword>
<comment type="subcellular location">
    <subcellularLocation>
        <location evidence="1 9">Bacterial flagellum basal body</location>
    </subcellularLocation>
    <subcellularLocation>
        <location evidence="2">Cell membrane</location>
        <topology evidence="2">Multi-pass membrane protein</topology>
    </subcellularLocation>
</comment>
<evidence type="ECO:0000256" key="8">
    <source>
        <dbReference type="ARBA" id="ARBA00023143"/>
    </source>
</evidence>
<keyword evidence="6 10" id="KW-1133">Transmembrane helix</keyword>
<feature type="domain" description="Flagellar M-ring C-terminal" evidence="12">
    <location>
        <begin position="253"/>
        <end position="420"/>
    </location>
</feature>
<name>Q1Q6S1_KUEST</name>
<dbReference type="KEGG" id="kst:KSMBR1_0587"/>
<dbReference type="GO" id="GO:0071973">
    <property type="term" value="P:bacterial-type flagellum-dependent cell motility"/>
    <property type="evidence" value="ECO:0007669"/>
    <property type="project" value="InterPro"/>
</dbReference>
<dbReference type="EMBL" id="LT934425">
    <property type="protein sequence ID" value="SOH03101.1"/>
    <property type="molecule type" value="Genomic_DNA"/>
</dbReference>
<dbReference type="EMBL" id="CP049055">
    <property type="protein sequence ID" value="QII12925.1"/>
    <property type="molecule type" value="Genomic_DNA"/>
</dbReference>
<dbReference type="Proteomes" id="UP000221734">
    <property type="component" value="Chromosome Kuenenia_stuttgartiensis_MBR1"/>
</dbReference>
<evidence type="ECO:0000256" key="2">
    <source>
        <dbReference type="ARBA" id="ARBA00004651"/>
    </source>
</evidence>
<keyword evidence="4" id="KW-1003">Cell membrane</keyword>
<evidence type="ECO:0000256" key="10">
    <source>
        <dbReference type="SAM" id="Phobius"/>
    </source>
</evidence>
<dbReference type="AlphaFoldDB" id="Q1Q6S1"/>
<keyword evidence="8 9" id="KW-0975">Bacterial flagellum</keyword>
<dbReference type="InterPro" id="IPR006182">
    <property type="entry name" value="FliF_N_dom"/>
</dbReference>
<dbReference type="InterPro" id="IPR045851">
    <property type="entry name" value="AMP-bd_C_sf"/>
</dbReference>
<dbReference type="OrthoDB" id="9807026at2"/>